<dbReference type="AlphaFoldDB" id="A0A7J7G4Z0"/>
<comment type="caution">
    <text evidence="3">The sequence shown here is derived from an EMBL/GenBank/DDBJ whole genome shotgun (WGS) entry which is preliminary data.</text>
</comment>
<evidence type="ECO:0000259" key="2">
    <source>
        <dbReference type="Pfam" id="PF26133"/>
    </source>
</evidence>
<proteinExistence type="predicted"/>
<evidence type="ECO:0000313" key="3">
    <source>
        <dbReference type="EMBL" id="KAF5935812.1"/>
    </source>
</evidence>
<dbReference type="InterPro" id="IPR058352">
    <property type="entry name" value="DUF8039"/>
</dbReference>
<feature type="domain" description="DUF8039" evidence="2">
    <location>
        <begin position="370"/>
        <end position="453"/>
    </location>
</feature>
<reference evidence="3 4" key="2">
    <citation type="submission" date="2020-07" db="EMBL/GenBank/DDBJ databases">
        <title>Genome assembly of wild tea tree DASZ reveals pedigree and selection history of tea varieties.</title>
        <authorList>
            <person name="Zhang W."/>
        </authorList>
    </citation>
    <scope>NUCLEOTIDE SEQUENCE [LARGE SCALE GENOMIC DNA]</scope>
    <source>
        <strain evidence="4">cv. G240</strain>
        <tissue evidence="3">Leaf</tissue>
    </source>
</reference>
<keyword evidence="4" id="KW-1185">Reference proteome</keyword>
<feature type="region of interest" description="Disordered" evidence="1">
    <location>
        <begin position="46"/>
        <end position="65"/>
    </location>
</feature>
<dbReference type="PANTHER" id="PTHR33018">
    <property type="entry name" value="OS10G0338966 PROTEIN-RELATED"/>
    <property type="match status" value="1"/>
</dbReference>
<name>A0A7J7G4Z0_CAMSI</name>
<organism evidence="3 4">
    <name type="scientific">Camellia sinensis</name>
    <name type="common">Tea plant</name>
    <name type="synonym">Thea sinensis</name>
    <dbReference type="NCBI Taxonomy" id="4442"/>
    <lineage>
        <taxon>Eukaryota</taxon>
        <taxon>Viridiplantae</taxon>
        <taxon>Streptophyta</taxon>
        <taxon>Embryophyta</taxon>
        <taxon>Tracheophyta</taxon>
        <taxon>Spermatophyta</taxon>
        <taxon>Magnoliopsida</taxon>
        <taxon>eudicotyledons</taxon>
        <taxon>Gunneridae</taxon>
        <taxon>Pentapetalae</taxon>
        <taxon>asterids</taxon>
        <taxon>Ericales</taxon>
        <taxon>Theaceae</taxon>
        <taxon>Camellia</taxon>
    </lineage>
</organism>
<sequence length="507" mass="57832">MVVVITQKIRITHELAKTVELVLWQQQCMMHTSHVLPIDGEDAWLPATEPTSNKRKGRGSTTLPDVIKDRSSGVRKAINYNENGQLIGNNSIKCSSYHGVLARTMIPICYKDWFEVPTKLKEKLWSCVEVRHSRKNLPSTYVKTSPILRSYQTHQQFRDSLNKDIGTHFLKNDYQKSLSGMPLILSQVQKWRRSQNKYNHRISRKGYARFQEDYKRMTGSTEDLDRSVLWKKARQNKNGEYDDKTIMEQATKIIEGFNDILTMALGTPESSSRVRGVGNSVTPSTYFHLPRRGNQSHWEKKCNDLEAVVVQLQARLSAVEQQIPYTPESEHVSSNILRSGYEGNFQPDFLLTENRVRTKDDIPPQALTQKIVKGKPCKLAIGSIENIVAHGTVYERIEHNEAIHTVPLGESNVRVSVEAVIQKDAPLPISIPYEMLIVGEAVGFFVAWPKNLVLHIKYDEAIDIPLEKDIFGEEINIQLQRVDMEYICHSSPSSVEGFQLEETICIC</sequence>
<accession>A0A7J7G4Z0</accession>
<dbReference type="Proteomes" id="UP000593564">
    <property type="component" value="Unassembled WGS sequence"/>
</dbReference>
<dbReference type="Pfam" id="PF26133">
    <property type="entry name" value="DUF8039"/>
    <property type="match status" value="1"/>
</dbReference>
<evidence type="ECO:0000313" key="4">
    <source>
        <dbReference type="Proteomes" id="UP000593564"/>
    </source>
</evidence>
<dbReference type="PANTHER" id="PTHR33018:SF31">
    <property type="entry name" value="TRANSPOSASE, PTTA_EN_SPM, PLANT"/>
    <property type="match status" value="1"/>
</dbReference>
<evidence type="ECO:0000256" key="1">
    <source>
        <dbReference type="SAM" id="MobiDB-lite"/>
    </source>
</evidence>
<dbReference type="EMBL" id="JACBKZ010000013">
    <property type="protein sequence ID" value="KAF5935812.1"/>
    <property type="molecule type" value="Genomic_DNA"/>
</dbReference>
<protein>
    <recommendedName>
        <fullName evidence="2">DUF8039 domain-containing protein</fullName>
    </recommendedName>
</protein>
<gene>
    <name evidence="3" type="ORF">HYC85_026941</name>
</gene>
<reference evidence="4" key="1">
    <citation type="journal article" date="2020" name="Nat. Commun.">
        <title>Genome assembly of wild tea tree DASZ reveals pedigree and selection history of tea varieties.</title>
        <authorList>
            <person name="Zhang W."/>
            <person name="Zhang Y."/>
            <person name="Qiu H."/>
            <person name="Guo Y."/>
            <person name="Wan H."/>
            <person name="Zhang X."/>
            <person name="Scossa F."/>
            <person name="Alseekh S."/>
            <person name="Zhang Q."/>
            <person name="Wang P."/>
            <person name="Xu L."/>
            <person name="Schmidt M.H."/>
            <person name="Jia X."/>
            <person name="Li D."/>
            <person name="Zhu A."/>
            <person name="Guo F."/>
            <person name="Chen W."/>
            <person name="Ni D."/>
            <person name="Usadel B."/>
            <person name="Fernie A.R."/>
            <person name="Wen W."/>
        </authorList>
    </citation>
    <scope>NUCLEOTIDE SEQUENCE [LARGE SCALE GENOMIC DNA]</scope>
    <source>
        <strain evidence="4">cv. G240</strain>
    </source>
</reference>